<feature type="signal peptide" evidence="1">
    <location>
        <begin position="1"/>
        <end position="22"/>
    </location>
</feature>
<feature type="chain" id="PRO_5046232211" evidence="1">
    <location>
        <begin position="23"/>
        <end position="155"/>
    </location>
</feature>
<dbReference type="Proteomes" id="UP001207930">
    <property type="component" value="Unassembled WGS sequence"/>
</dbReference>
<reference evidence="2 3" key="1">
    <citation type="submission" date="2022-10" db="EMBL/GenBank/DDBJ databases">
        <title>Luteolibacter flavescens strain MCCC 1K03193, whole genome shotgun sequencing project.</title>
        <authorList>
            <person name="Zhao G."/>
            <person name="Shen L."/>
        </authorList>
    </citation>
    <scope>NUCLEOTIDE SEQUENCE [LARGE SCALE GENOMIC DNA]</scope>
    <source>
        <strain evidence="2 3">MCCC 1K03193</strain>
    </source>
</reference>
<dbReference type="EMBL" id="JAPDDS010000001">
    <property type="protein sequence ID" value="MCW1883190.1"/>
    <property type="molecule type" value="Genomic_DNA"/>
</dbReference>
<keyword evidence="3" id="KW-1185">Reference proteome</keyword>
<dbReference type="RefSeq" id="WP_264499153.1">
    <property type="nucleotide sequence ID" value="NZ_JAPDDS010000001.1"/>
</dbReference>
<evidence type="ECO:0000313" key="2">
    <source>
        <dbReference type="EMBL" id="MCW1883190.1"/>
    </source>
</evidence>
<name>A0ABT3FI44_9BACT</name>
<accession>A0ABT3FI44</accession>
<keyword evidence="1" id="KW-0732">Signal</keyword>
<comment type="caution">
    <text evidence="2">The sequence shown here is derived from an EMBL/GenBank/DDBJ whole genome shotgun (WGS) entry which is preliminary data.</text>
</comment>
<protein>
    <submittedName>
        <fullName evidence="2">Uncharacterized protein</fullName>
    </submittedName>
</protein>
<proteinExistence type="predicted"/>
<gene>
    <name evidence="2" type="ORF">OKA04_00515</name>
</gene>
<sequence length="155" mass="16637">MVHRVRFVAAISAVLCATSALGSDTATVPLLEPLEEVAKKQQGKSVLVIFTARWDASDVMLRKLMEDETVKAVLHSHEVAFYMADCTVGAGAGATEMRRHGIKATPISALVRRPDGAIGIKRLVLTSVDTFVASLRSLLEKGEKALPDAKDKAPK</sequence>
<dbReference type="SUPFAM" id="SSF52833">
    <property type="entry name" value="Thioredoxin-like"/>
    <property type="match status" value="1"/>
</dbReference>
<evidence type="ECO:0000256" key="1">
    <source>
        <dbReference type="SAM" id="SignalP"/>
    </source>
</evidence>
<evidence type="ECO:0000313" key="3">
    <source>
        <dbReference type="Proteomes" id="UP001207930"/>
    </source>
</evidence>
<organism evidence="2 3">
    <name type="scientific">Luteolibacter flavescens</name>
    <dbReference type="NCBI Taxonomy" id="1859460"/>
    <lineage>
        <taxon>Bacteria</taxon>
        <taxon>Pseudomonadati</taxon>
        <taxon>Verrucomicrobiota</taxon>
        <taxon>Verrucomicrobiia</taxon>
        <taxon>Verrucomicrobiales</taxon>
        <taxon>Verrucomicrobiaceae</taxon>
        <taxon>Luteolibacter</taxon>
    </lineage>
</organism>
<dbReference type="InterPro" id="IPR036249">
    <property type="entry name" value="Thioredoxin-like_sf"/>
</dbReference>